<feature type="compositionally biased region" description="Polar residues" evidence="3">
    <location>
        <begin position="142"/>
        <end position="154"/>
    </location>
</feature>
<reference evidence="5" key="2">
    <citation type="submission" date="2021-03" db="UniProtKB">
        <authorList>
            <consortium name="EnsemblPlants"/>
        </authorList>
    </citation>
    <scope>IDENTIFICATION</scope>
</reference>
<reference evidence="5" key="1">
    <citation type="journal article" date="2017" name="Nature">
        <title>The genome of Chenopodium quinoa.</title>
        <authorList>
            <person name="Jarvis D.E."/>
            <person name="Ho Y.S."/>
            <person name="Lightfoot D.J."/>
            <person name="Schmoeckel S.M."/>
            <person name="Li B."/>
            <person name="Borm T.J.A."/>
            <person name="Ohyanagi H."/>
            <person name="Mineta K."/>
            <person name="Michell C.T."/>
            <person name="Saber N."/>
            <person name="Kharbatia N.M."/>
            <person name="Rupper R.R."/>
            <person name="Sharp A.R."/>
            <person name="Dally N."/>
            <person name="Boughton B.A."/>
            <person name="Woo Y.H."/>
            <person name="Gao G."/>
            <person name="Schijlen E.G.W.M."/>
            <person name="Guo X."/>
            <person name="Momin A.A."/>
            <person name="Negrao S."/>
            <person name="Al-Babili S."/>
            <person name="Gehring C."/>
            <person name="Roessner U."/>
            <person name="Jung C."/>
            <person name="Murphy K."/>
            <person name="Arold S.T."/>
            <person name="Gojobori T."/>
            <person name="van der Linden C.G."/>
            <person name="van Loo E.N."/>
            <person name="Jellen E.N."/>
            <person name="Maughan P.J."/>
            <person name="Tester M."/>
        </authorList>
    </citation>
    <scope>NUCLEOTIDE SEQUENCE [LARGE SCALE GENOMIC DNA]</scope>
    <source>
        <strain evidence="5">cv. PI 614886</strain>
    </source>
</reference>
<dbReference type="OMA" id="RYDRATY"/>
<evidence type="ECO:0000313" key="6">
    <source>
        <dbReference type="Proteomes" id="UP000596660"/>
    </source>
</evidence>
<dbReference type="InterPro" id="IPR029067">
    <property type="entry name" value="CDC48_domain_2-like_sf"/>
</dbReference>
<evidence type="ECO:0000256" key="3">
    <source>
        <dbReference type="SAM" id="MobiDB-lite"/>
    </source>
</evidence>
<proteinExistence type="predicted"/>
<dbReference type="Proteomes" id="UP000596660">
    <property type="component" value="Unplaced"/>
</dbReference>
<dbReference type="GO" id="GO:0034098">
    <property type="term" value="C:VCP-NPL4-UFD1 AAA ATPase complex"/>
    <property type="evidence" value="ECO:0007669"/>
    <property type="project" value="TreeGrafter"/>
</dbReference>
<dbReference type="PANTHER" id="PTHR12555">
    <property type="entry name" value="UBIQUITIN FUSION DEGRADATON PROTEIN 1"/>
    <property type="match status" value="1"/>
</dbReference>
<dbReference type="GO" id="GO:0006511">
    <property type="term" value="P:ubiquitin-dependent protein catabolic process"/>
    <property type="evidence" value="ECO:0007669"/>
    <property type="project" value="InterPro"/>
</dbReference>
<evidence type="ECO:0000259" key="4">
    <source>
        <dbReference type="Pfam" id="PF24842"/>
    </source>
</evidence>
<feature type="domain" description="Ubiquitin fusion degradation protein UFD1 N-terminal subdomain 2" evidence="4">
    <location>
        <begin position="10"/>
        <end position="85"/>
    </location>
</feature>
<dbReference type="InterPro" id="IPR055418">
    <property type="entry name" value="UFD1_N2"/>
</dbReference>
<feature type="region of interest" description="Disordered" evidence="3">
    <location>
        <begin position="93"/>
        <end position="112"/>
    </location>
</feature>
<name>A0A803LFP6_CHEQI</name>
<dbReference type="GO" id="GO:0005524">
    <property type="term" value="F:ATP binding"/>
    <property type="evidence" value="ECO:0007669"/>
    <property type="project" value="UniProtKB-KW"/>
</dbReference>
<keyword evidence="6" id="KW-1185">Reference proteome</keyword>
<dbReference type="EnsemblPlants" id="AUR62012002-RA">
    <property type="protein sequence ID" value="AUR62012002-RA:cds"/>
    <property type="gene ID" value="AUR62012002"/>
</dbReference>
<evidence type="ECO:0000256" key="2">
    <source>
        <dbReference type="ARBA" id="ARBA00022840"/>
    </source>
</evidence>
<dbReference type="Gramene" id="AUR62012002-RA">
    <property type="protein sequence ID" value="AUR62012002-RA:cds"/>
    <property type="gene ID" value="AUR62012002"/>
</dbReference>
<evidence type="ECO:0000256" key="1">
    <source>
        <dbReference type="ARBA" id="ARBA00022741"/>
    </source>
</evidence>
<dbReference type="PANTHER" id="PTHR12555:SF13">
    <property type="entry name" value="UBIQUITIN RECOGNITION FACTOR IN ER-ASSOCIATED DEGRADATION PROTEIN 1"/>
    <property type="match status" value="1"/>
</dbReference>
<dbReference type="GO" id="GO:0036503">
    <property type="term" value="P:ERAD pathway"/>
    <property type="evidence" value="ECO:0007669"/>
    <property type="project" value="TreeGrafter"/>
</dbReference>
<keyword evidence="1" id="KW-0547">Nucleotide-binding</keyword>
<organism evidence="5 6">
    <name type="scientific">Chenopodium quinoa</name>
    <name type="common">Quinoa</name>
    <dbReference type="NCBI Taxonomy" id="63459"/>
    <lineage>
        <taxon>Eukaryota</taxon>
        <taxon>Viridiplantae</taxon>
        <taxon>Streptophyta</taxon>
        <taxon>Embryophyta</taxon>
        <taxon>Tracheophyta</taxon>
        <taxon>Spermatophyta</taxon>
        <taxon>Magnoliopsida</taxon>
        <taxon>eudicotyledons</taxon>
        <taxon>Gunneridae</taxon>
        <taxon>Pentapetalae</taxon>
        <taxon>Caryophyllales</taxon>
        <taxon>Chenopodiaceae</taxon>
        <taxon>Chenopodioideae</taxon>
        <taxon>Atripliceae</taxon>
        <taxon>Chenopodium</taxon>
    </lineage>
</organism>
<dbReference type="SUPFAM" id="SSF54585">
    <property type="entry name" value="Cdc48 domain 2-like"/>
    <property type="match status" value="1"/>
</dbReference>
<dbReference type="InterPro" id="IPR004854">
    <property type="entry name" value="Ufd1-like"/>
</dbReference>
<dbReference type="Pfam" id="PF24842">
    <property type="entry name" value="UFD1_N2"/>
    <property type="match status" value="1"/>
</dbReference>
<accession>A0A803LFP6</accession>
<dbReference type="Gene3D" id="3.10.330.10">
    <property type="match status" value="1"/>
</dbReference>
<dbReference type="AlphaFoldDB" id="A0A803LFP6"/>
<feature type="region of interest" description="Disordered" evidence="3">
    <location>
        <begin position="142"/>
        <end position="166"/>
    </location>
</feature>
<keyword evidence="2" id="KW-0067">ATP-binding</keyword>
<dbReference type="GO" id="GO:0031593">
    <property type="term" value="F:polyubiquitin modification-dependent protein binding"/>
    <property type="evidence" value="ECO:0007669"/>
    <property type="project" value="TreeGrafter"/>
</dbReference>
<protein>
    <recommendedName>
        <fullName evidence="4">Ubiquitin fusion degradation protein UFD1 N-terminal subdomain 2 domain-containing protein</fullName>
    </recommendedName>
</protein>
<evidence type="ECO:0000313" key="5">
    <source>
        <dbReference type="EnsemblPlants" id="AUR62012002-RA:cds"/>
    </source>
</evidence>
<sequence length="166" mass="18233">MGSRRRYDRATYVKLQPHSVKFLDIRSPKDVLESAFCSGYACLTVGDTIVIRHEGKTLYVDIVQAMPSDAVCVIETDVEVDFALPLDYIEPPKPVSKPLPKPEKDVKESSSFVPFSGRGRRLNESNYTANEDLAAVVISNTSTKLSSETSNIGQSLKPPSPVKNTA</sequence>